<evidence type="ECO:0000259" key="2">
    <source>
        <dbReference type="Pfam" id="PF03108"/>
    </source>
</evidence>
<reference evidence="3" key="3">
    <citation type="journal article" date="2017" name="Nature">
        <title>Genome sequence of the progenitor of the wheat D genome Aegilops tauschii.</title>
        <authorList>
            <person name="Luo M.C."/>
            <person name="Gu Y.Q."/>
            <person name="Puiu D."/>
            <person name="Wang H."/>
            <person name="Twardziok S.O."/>
            <person name="Deal K.R."/>
            <person name="Huo N."/>
            <person name="Zhu T."/>
            <person name="Wang L."/>
            <person name="Wang Y."/>
            <person name="McGuire P.E."/>
            <person name="Liu S."/>
            <person name="Long H."/>
            <person name="Ramasamy R.K."/>
            <person name="Rodriguez J.C."/>
            <person name="Van S.L."/>
            <person name="Yuan L."/>
            <person name="Wang Z."/>
            <person name="Xia Z."/>
            <person name="Xiao L."/>
            <person name="Anderson O.D."/>
            <person name="Ouyang S."/>
            <person name="Liang Y."/>
            <person name="Zimin A.V."/>
            <person name="Pertea G."/>
            <person name="Qi P."/>
            <person name="Bennetzen J.L."/>
            <person name="Dai X."/>
            <person name="Dawson M.W."/>
            <person name="Muller H.G."/>
            <person name="Kugler K."/>
            <person name="Rivarola-Duarte L."/>
            <person name="Spannagl M."/>
            <person name="Mayer K.F.X."/>
            <person name="Lu F.H."/>
            <person name="Bevan M.W."/>
            <person name="Leroy P."/>
            <person name="Li P."/>
            <person name="You F.M."/>
            <person name="Sun Q."/>
            <person name="Liu Z."/>
            <person name="Lyons E."/>
            <person name="Wicker T."/>
            <person name="Salzberg S.L."/>
            <person name="Devos K.M."/>
            <person name="Dvorak J."/>
        </authorList>
    </citation>
    <scope>NUCLEOTIDE SEQUENCE [LARGE SCALE GENOMIC DNA]</scope>
    <source>
        <strain evidence="3">cv. AL8/78</strain>
    </source>
</reference>
<evidence type="ECO:0000313" key="3">
    <source>
        <dbReference type="EnsemblPlants" id="AET4Gv20101400.2"/>
    </source>
</evidence>
<dbReference type="Proteomes" id="UP000015105">
    <property type="component" value="Chromosome 4D"/>
</dbReference>
<accession>A0A453H7Z4</accession>
<evidence type="ECO:0000256" key="1">
    <source>
        <dbReference type="SAM" id="MobiDB-lite"/>
    </source>
</evidence>
<name>A0A453H7Z4_AEGTS</name>
<evidence type="ECO:0000313" key="4">
    <source>
        <dbReference type="Proteomes" id="UP000015105"/>
    </source>
</evidence>
<keyword evidence="4" id="KW-1185">Reference proteome</keyword>
<dbReference type="Pfam" id="PF03108">
    <property type="entry name" value="DBD_Tnp_Mut"/>
    <property type="match status" value="1"/>
</dbReference>
<protein>
    <recommendedName>
        <fullName evidence="2">Transposase MuDR plant domain-containing protein</fullName>
    </recommendedName>
</protein>
<dbReference type="InterPro" id="IPR004332">
    <property type="entry name" value="Transposase_MuDR"/>
</dbReference>
<reference evidence="3" key="4">
    <citation type="submission" date="2019-03" db="UniProtKB">
        <authorList>
            <consortium name="EnsemblPlants"/>
        </authorList>
    </citation>
    <scope>IDENTIFICATION</scope>
</reference>
<reference evidence="4" key="1">
    <citation type="journal article" date="2014" name="Science">
        <title>Ancient hybridizations among the ancestral genomes of bread wheat.</title>
        <authorList>
            <consortium name="International Wheat Genome Sequencing Consortium,"/>
            <person name="Marcussen T."/>
            <person name="Sandve S.R."/>
            <person name="Heier L."/>
            <person name="Spannagl M."/>
            <person name="Pfeifer M."/>
            <person name="Jakobsen K.S."/>
            <person name="Wulff B.B."/>
            <person name="Steuernagel B."/>
            <person name="Mayer K.F."/>
            <person name="Olsen O.A."/>
        </authorList>
    </citation>
    <scope>NUCLEOTIDE SEQUENCE [LARGE SCALE GENOMIC DNA]</scope>
    <source>
        <strain evidence="4">cv. AL8/78</strain>
    </source>
</reference>
<organism evidence="3 4">
    <name type="scientific">Aegilops tauschii subsp. strangulata</name>
    <name type="common">Goatgrass</name>
    <dbReference type="NCBI Taxonomy" id="200361"/>
    <lineage>
        <taxon>Eukaryota</taxon>
        <taxon>Viridiplantae</taxon>
        <taxon>Streptophyta</taxon>
        <taxon>Embryophyta</taxon>
        <taxon>Tracheophyta</taxon>
        <taxon>Spermatophyta</taxon>
        <taxon>Magnoliopsida</taxon>
        <taxon>Liliopsida</taxon>
        <taxon>Poales</taxon>
        <taxon>Poaceae</taxon>
        <taxon>BOP clade</taxon>
        <taxon>Pooideae</taxon>
        <taxon>Triticodae</taxon>
        <taxon>Triticeae</taxon>
        <taxon>Triticinae</taxon>
        <taxon>Aegilops</taxon>
    </lineage>
</organism>
<dbReference type="Gramene" id="AET4Gv20101400.2">
    <property type="protein sequence ID" value="AET4Gv20101400.2"/>
    <property type="gene ID" value="AET4Gv20101400"/>
</dbReference>
<feature type="domain" description="Transposase MuDR plant" evidence="2">
    <location>
        <begin position="221"/>
        <end position="287"/>
    </location>
</feature>
<sequence length="319" mass="36114">MVCIIHRMIQSCTYTIEVKVCGSETKINGDSTFSWQIIEGTRTSMKDLLACIAGTSSFALCSKDNIILEYVDSISGKHLSVSNDEECMKMFDCFEKNRSGHLIIKYSERSDNVDVPCTPSNQTPSIALPSQPSNVMDEASVCLTNTYLNNPHEEYEHVGVDEEDQYSIGSVGSDSDDEVGEKDIPNIDYVEDSSDDEEWVTEDARPDAILEIAYDKENPPMHVGAKYPNIEELRLAISTYAVKKEFEFKVEKSEPTRFRAYCRQANKTGCKWRIHVGRLDDRETMEVKVHVQEHTCSSTKKKKKQKNASNAWVCEKVMD</sequence>
<reference evidence="3" key="5">
    <citation type="journal article" date="2021" name="G3 (Bethesda)">
        <title>Aegilops tauschii genome assembly Aet v5.0 features greater sequence contiguity and improved annotation.</title>
        <authorList>
            <person name="Wang L."/>
            <person name="Zhu T."/>
            <person name="Rodriguez J.C."/>
            <person name="Deal K.R."/>
            <person name="Dubcovsky J."/>
            <person name="McGuire P.E."/>
            <person name="Lux T."/>
            <person name="Spannagl M."/>
            <person name="Mayer K.F.X."/>
            <person name="Baldrich P."/>
            <person name="Meyers B.C."/>
            <person name="Huo N."/>
            <person name="Gu Y.Q."/>
            <person name="Zhou H."/>
            <person name="Devos K.M."/>
            <person name="Bennetzen J.L."/>
            <person name="Unver T."/>
            <person name="Budak H."/>
            <person name="Gulick P.J."/>
            <person name="Galiba G."/>
            <person name="Kalapos B."/>
            <person name="Nelson D.R."/>
            <person name="Li P."/>
            <person name="You F.M."/>
            <person name="Luo M.C."/>
            <person name="Dvorak J."/>
        </authorList>
    </citation>
    <scope>NUCLEOTIDE SEQUENCE [LARGE SCALE GENOMIC DNA]</scope>
    <source>
        <strain evidence="3">cv. AL8/78</strain>
    </source>
</reference>
<feature type="region of interest" description="Disordered" evidence="1">
    <location>
        <begin position="159"/>
        <end position="182"/>
    </location>
</feature>
<reference evidence="4" key="2">
    <citation type="journal article" date="2017" name="Nat. Plants">
        <title>The Aegilops tauschii genome reveals multiple impacts of transposons.</title>
        <authorList>
            <person name="Zhao G."/>
            <person name="Zou C."/>
            <person name="Li K."/>
            <person name="Wang K."/>
            <person name="Li T."/>
            <person name="Gao L."/>
            <person name="Zhang X."/>
            <person name="Wang H."/>
            <person name="Yang Z."/>
            <person name="Liu X."/>
            <person name="Jiang W."/>
            <person name="Mao L."/>
            <person name="Kong X."/>
            <person name="Jiao Y."/>
            <person name="Jia J."/>
        </authorList>
    </citation>
    <scope>NUCLEOTIDE SEQUENCE [LARGE SCALE GENOMIC DNA]</scope>
    <source>
        <strain evidence="4">cv. AL8/78</strain>
    </source>
</reference>
<dbReference type="AlphaFoldDB" id="A0A453H7Z4"/>
<dbReference type="EnsemblPlants" id="AET4Gv20101400.2">
    <property type="protein sequence ID" value="AET4Gv20101400.2"/>
    <property type="gene ID" value="AET4Gv20101400"/>
</dbReference>
<proteinExistence type="predicted"/>